<sequence length="80" mass="9363">MKVGQLKYIDSMQFINTSLANLTKNLGDNHPITTQHFKDFSPEQISLVCRKGVYPYEYIDSHDRFLETELPPIHEFYGQL</sequence>
<dbReference type="PANTHER" id="PTHR31511">
    <property type="entry name" value="PROTEIN CBG23764"/>
    <property type="match status" value="1"/>
</dbReference>
<dbReference type="PANTHER" id="PTHR31511:SF12">
    <property type="entry name" value="RHO TERMINATION FACTOR N-TERMINAL DOMAIN-CONTAINING PROTEIN"/>
    <property type="match status" value="1"/>
</dbReference>
<evidence type="ECO:0000313" key="1">
    <source>
        <dbReference type="EMBL" id="CAI2189463.1"/>
    </source>
</evidence>
<protein>
    <submittedName>
        <fullName evidence="1">4774_t:CDS:1</fullName>
    </submittedName>
</protein>
<reference evidence="1" key="1">
    <citation type="submission" date="2022-08" db="EMBL/GenBank/DDBJ databases">
        <authorList>
            <person name="Kallberg Y."/>
            <person name="Tangrot J."/>
            <person name="Rosling A."/>
        </authorList>
    </citation>
    <scope>NUCLEOTIDE SEQUENCE</scope>
    <source>
        <strain evidence="1">Wild A</strain>
    </source>
</reference>
<keyword evidence="2" id="KW-1185">Reference proteome</keyword>
<organism evidence="1 2">
    <name type="scientific">Funneliformis geosporum</name>
    <dbReference type="NCBI Taxonomy" id="1117311"/>
    <lineage>
        <taxon>Eukaryota</taxon>
        <taxon>Fungi</taxon>
        <taxon>Fungi incertae sedis</taxon>
        <taxon>Mucoromycota</taxon>
        <taxon>Glomeromycotina</taxon>
        <taxon>Glomeromycetes</taxon>
        <taxon>Glomerales</taxon>
        <taxon>Glomeraceae</taxon>
        <taxon>Funneliformis</taxon>
    </lineage>
</organism>
<accession>A0A9W4X672</accession>
<gene>
    <name evidence="1" type="ORF">FWILDA_LOCUS14092</name>
</gene>
<name>A0A9W4X672_9GLOM</name>
<dbReference type="EMBL" id="CAMKVN010005837">
    <property type="protein sequence ID" value="CAI2189463.1"/>
    <property type="molecule type" value="Genomic_DNA"/>
</dbReference>
<dbReference type="AlphaFoldDB" id="A0A9W4X672"/>
<evidence type="ECO:0000313" key="2">
    <source>
        <dbReference type="Proteomes" id="UP001153678"/>
    </source>
</evidence>
<dbReference type="Proteomes" id="UP001153678">
    <property type="component" value="Unassembled WGS sequence"/>
</dbReference>
<comment type="caution">
    <text evidence="1">The sequence shown here is derived from an EMBL/GenBank/DDBJ whole genome shotgun (WGS) entry which is preliminary data.</text>
</comment>
<dbReference type="OrthoDB" id="2364639at2759"/>
<proteinExistence type="predicted"/>
<feature type="non-terminal residue" evidence="1">
    <location>
        <position position="80"/>
    </location>
</feature>